<feature type="region of interest" description="Disordered" evidence="1">
    <location>
        <begin position="1"/>
        <end position="40"/>
    </location>
</feature>
<feature type="transmembrane region" description="Helical" evidence="2">
    <location>
        <begin position="466"/>
        <end position="491"/>
    </location>
</feature>
<evidence type="ECO:0000313" key="4">
    <source>
        <dbReference type="Proteomes" id="UP000799778"/>
    </source>
</evidence>
<feature type="transmembrane region" description="Helical" evidence="2">
    <location>
        <begin position="434"/>
        <end position="454"/>
    </location>
</feature>
<gene>
    <name evidence="3" type="ORF">BU24DRAFT_423290</name>
</gene>
<proteinExistence type="predicted"/>
<keyword evidence="2" id="KW-0472">Membrane</keyword>
<dbReference type="Gene3D" id="1.20.58.340">
    <property type="entry name" value="Magnesium transport protein CorA, transmembrane region"/>
    <property type="match status" value="1"/>
</dbReference>
<dbReference type="AlphaFoldDB" id="A0A6A5XM18"/>
<keyword evidence="2" id="KW-0812">Transmembrane</keyword>
<keyword evidence="2" id="KW-1133">Transmembrane helix</keyword>
<dbReference type="GeneID" id="54285608"/>
<name>A0A6A5XM18_9PLEO</name>
<feature type="compositionally biased region" description="Low complexity" evidence="1">
    <location>
        <begin position="1"/>
        <end position="21"/>
    </location>
</feature>
<sequence length="505" mass="58087">MATAGNQNSAASQGATSSTQSKPNNATKVKDPEAPQSHDERITVIDIDLNRKYNSVKGTKIYGDSFNDLGRDGESRQPLKEQPHNSLRIFSCPNVKSGESVLEYLSDDKLQFDTPPYSVSQLYRWAALSSQGAESDGWFRYSFTTAHMSPERTRAVVFFSTEHIQLKRCENGQYTLVWTTEESPYKYRPQKVEKTRIDFVNRLNTRSTLCQDDATNDQVFVKLLLLDILKMDVDQFEQFEIQFRDLYTRPDTSKSGLWSINNQSDRLLLLGLHPSRPVKRLVEKCEDMKDNLDRKFLEEIVSSAVASLSPAPSYTLQIMRLQSSSFLKQFSRVDATIQDLLSYDTAISTKQQSSSLFILTFITAICLPFSLAASTLSMQYQFHDILPKLRDMVIFAFVLACIMLIFYKGFDLFLHIKRYVFQVRFIRTRFYRTLLPLVFIGCCISFLAQYINILRNDPSTIGNGLLVSYCLMFFGYMIFLVVGLDVIYLLLHAWFTYRSRNRPED</sequence>
<evidence type="ECO:0000256" key="1">
    <source>
        <dbReference type="SAM" id="MobiDB-lite"/>
    </source>
</evidence>
<evidence type="ECO:0000313" key="3">
    <source>
        <dbReference type="EMBL" id="KAF2014298.1"/>
    </source>
</evidence>
<feature type="transmembrane region" description="Helical" evidence="2">
    <location>
        <begin position="392"/>
        <end position="414"/>
    </location>
</feature>
<feature type="transmembrane region" description="Helical" evidence="2">
    <location>
        <begin position="356"/>
        <end position="380"/>
    </location>
</feature>
<evidence type="ECO:0000256" key="2">
    <source>
        <dbReference type="SAM" id="Phobius"/>
    </source>
</evidence>
<dbReference type="Proteomes" id="UP000799778">
    <property type="component" value="Unassembled WGS sequence"/>
</dbReference>
<protein>
    <submittedName>
        <fullName evidence="3">Uncharacterized protein</fullName>
    </submittedName>
</protein>
<keyword evidence="4" id="KW-1185">Reference proteome</keyword>
<dbReference type="EMBL" id="ML978070">
    <property type="protein sequence ID" value="KAF2014298.1"/>
    <property type="molecule type" value="Genomic_DNA"/>
</dbReference>
<dbReference type="OrthoDB" id="3231000at2759"/>
<organism evidence="3 4">
    <name type="scientific">Aaosphaeria arxii CBS 175.79</name>
    <dbReference type="NCBI Taxonomy" id="1450172"/>
    <lineage>
        <taxon>Eukaryota</taxon>
        <taxon>Fungi</taxon>
        <taxon>Dikarya</taxon>
        <taxon>Ascomycota</taxon>
        <taxon>Pezizomycotina</taxon>
        <taxon>Dothideomycetes</taxon>
        <taxon>Pleosporomycetidae</taxon>
        <taxon>Pleosporales</taxon>
        <taxon>Pleosporales incertae sedis</taxon>
        <taxon>Aaosphaeria</taxon>
    </lineage>
</organism>
<feature type="compositionally biased region" description="Basic and acidic residues" evidence="1">
    <location>
        <begin position="28"/>
        <end position="40"/>
    </location>
</feature>
<accession>A0A6A5XM18</accession>
<dbReference type="RefSeq" id="XP_033382637.1">
    <property type="nucleotide sequence ID" value="XM_033528211.1"/>
</dbReference>
<reference evidence="3" key="1">
    <citation type="journal article" date="2020" name="Stud. Mycol.">
        <title>101 Dothideomycetes genomes: a test case for predicting lifestyles and emergence of pathogens.</title>
        <authorList>
            <person name="Haridas S."/>
            <person name="Albert R."/>
            <person name="Binder M."/>
            <person name="Bloem J."/>
            <person name="Labutti K."/>
            <person name="Salamov A."/>
            <person name="Andreopoulos B."/>
            <person name="Baker S."/>
            <person name="Barry K."/>
            <person name="Bills G."/>
            <person name="Bluhm B."/>
            <person name="Cannon C."/>
            <person name="Castanera R."/>
            <person name="Culley D."/>
            <person name="Daum C."/>
            <person name="Ezra D."/>
            <person name="Gonzalez J."/>
            <person name="Henrissat B."/>
            <person name="Kuo A."/>
            <person name="Liang C."/>
            <person name="Lipzen A."/>
            <person name="Lutzoni F."/>
            <person name="Magnuson J."/>
            <person name="Mondo S."/>
            <person name="Nolan M."/>
            <person name="Ohm R."/>
            <person name="Pangilinan J."/>
            <person name="Park H.-J."/>
            <person name="Ramirez L."/>
            <person name="Alfaro M."/>
            <person name="Sun H."/>
            <person name="Tritt A."/>
            <person name="Yoshinaga Y."/>
            <person name="Zwiers L.-H."/>
            <person name="Turgeon B."/>
            <person name="Goodwin S."/>
            <person name="Spatafora J."/>
            <person name="Crous P."/>
            <person name="Grigoriev I."/>
        </authorList>
    </citation>
    <scope>NUCLEOTIDE SEQUENCE</scope>
    <source>
        <strain evidence="3">CBS 175.79</strain>
    </source>
</reference>